<feature type="region of interest" description="Disordered" evidence="1">
    <location>
        <begin position="13"/>
        <end position="44"/>
    </location>
</feature>
<proteinExistence type="predicted"/>
<accession>A0AA35KFZ1</accession>
<name>A0AA35KFZ1_9SAUR</name>
<dbReference type="EMBL" id="OX395131">
    <property type="protein sequence ID" value="CAI5777606.1"/>
    <property type="molecule type" value="Genomic_DNA"/>
</dbReference>
<sequence length="151" mass="16165">MPCQETCAALENERVKNTQNRGRLPTADPAGPLGNSISRQATQKGAWPAMVECCPLLGTSRKLKSEKVTVNEGEGELSVRGPGGVKAPLAAHRRGLQQLELPGAKRKARGERRDKQRAPKLSRVGQVAGEVALAAQPTLTFTGGKSYQRDI</sequence>
<evidence type="ECO:0000313" key="2">
    <source>
        <dbReference type="EMBL" id="CAI5777606.1"/>
    </source>
</evidence>
<dbReference type="AlphaFoldDB" id="A0AA35KFZ1"/>
<evidence type="ECO:0000256" key="1">
    <source>
        <dbReference type="SAM" id="MobiDB-lite"/>
    </source>
</evidence>
<reference evidence="2" key="1">
    <citation type="submission" date="2022-12" db="EMBL/GenBank/DDBJ databases">
        <authorList>
            <person name="Alioto T."/>
            <person name="Alioto T."/>
            <person name="Gomez Garrido J."/>
        </authorList>
    </citation>
    <scope>NUCLEOTIDE SEQUENCE</scope>
</reference>
<keyword evidence="3" id="KW-1185">Reference proteome</keyword>
<gene>
    <name evidence="2" type="ORF">PODLI_1B022972</name>
</gene>
<organism evidence="2 3">
    <name type="scientific">Podarcis lilfordi</name>
    <name type="common">Lilford's wall lizard</name>
    <dbReference type="NCBI Taxonomy" id="74358"/>
    <lineage>
        <taxon>Eukaryota</taxon>
        <taxon>Metazoa</taxon>
        <taxon>Chordata</taxon>
        <taxon>Craniata</taxon>
        <taxon>Vertebrata</taxon>
        <taxon>Euteleostomi</taxon>
        <taxon>Lepidosauria</taxon>
        <taxon>Squamata</taxon>
        <taxon>Bifurcata</taxon>
        <taxon>Unidentata</taxon>
        <taxon>Episquamata</taxon>
        <taxon>Laterata</taxon>
        <taxon>Lacertibaenia</taxon>
        <taxon>Lacertidae</taxon>
        <taxon>Podarcis</taxon>
    </lineage>
</organism>
<feature type="region of interest" description="Disordered" evidence="1">
    <location>
        <begin position="100"/>
        <end position="123"/>
    </location>
</feature>
<protein>
    <submittedName>
        <fullName evidence="2">Uncharacterized protein</fullName>
    </submittedName>
</protein>
<dbReference type="Proteomes" id="UP001178461">
    <property type="component" value="Chromosome 6"/>
</dbReference>
<evidence type="ECO:0000313" key="3">
    <source>
        <dbReference type="Proteomes" id="UP001178461"/>
    </source>
</evidence>